<dbReference type="EMBL" id="ML208317">
    <property type="protein sequence ID" value="TFK70203.1"/>
    <property type="molecule type" value="Genomic_DNA"/>
</dbReference>
<dbReference type="Proteomes" id="UP000308600">
    <property type="component" value="Unassembled WGS sequence"/>
</dbReference>
<keyword evidence="2" id="KW-1185">Reference proteome</keyword>
<name>A0ACD3AWU9_9AGAR</name>
<organism evidence="1 2">
    <name type="scientific">Pluteus cervinus</name>
    <dbReference type="NCBI Taxonomy" id="181527"/>
    <lineage>
        <taxon>Eukaryota</taxon>
        <taxon>Fungi</taxon>
        <taxon>Dikarya</taxon>
        <taxon>Basidiomycota</taxon>
        <taxon>Agaricomycotina</taxon>
        <taxon>Agaricomycetes</taxon>
        <taxon>Agaricomycetidae</taxon>
        <taxon>Agaricales</taxon>
        <taxon>Pluteineae</taxon>
        <taxon>Pluteaceae</taxon>
        <taxon>Pluteus</taxon>
    </lineage>
</organism>
<proteinExistence type="predicted"/>
<accession>A0ACD3AWU9</accession>
<evidence type="ECO:0000313" key="1">
    <source>
        <dbReference type="EMBL" id="TFK70203.1"/>
    </source>
</evidence>
<protein>
    <submittedName>
        <fullName evidence="1">Uncharacterized protein</fullName>
    </submittedName>
</protein>
<evidence type="ECO:0000313" key="2">
    <source>
        <dbReference type="Proteomes" id="UP000308600"/>
    </source>
</evidence>
<gene>
    <name evidence="1" type="ORF">BDN72DRAFT_896672</name>
</gene>
<sequence length="273" mass="30638">MTIHPVAARPTSEPAQNTDNIVSFEYFQTIILSFELRLKKTEEDAKEREERFEDQRLEFESETRRSITLANTRVEEAQCRMNEALSQLQIANQARLEVSEEKVQLESALVATNQQLALAEEEREQERLRAARVVGTVNQQQVHIEALEGQLVRANGRAEECQRRLSSKRWDRIEWTLGVGAGCLLTGGGFKLVISFGMTASIGTGLGGLMAAGGVLCLLDKVLSDEAKELLMQVISGIANEVALVWLVRGWMDVPRAKQRHHMCAYPLVEFQT</sequence>
<reference evidence="1 2" key="1">
    <citation type="journal article" date="2019" name="Nat. Ecol. Evol.">
        <title>Megaphylogeny resolves global patterns of mushroom evolution.</title>
        <authorList>
            <person name="Varga T."/>
            <person name="Krizsan K."/>
            <person name="Foldi C."/>
            <person name="Dima B."/>
            <person name="Sanchez-Garcia M."/>
            <person name="Sanchez-Ramirez S."/>
            <person name="Szollosi G.J."/>
            <person name="Szarkandi J.G."/>
            <person name="Papp V."/>
            <person name="Albert L."/>
            <person name="Andreopoulos W."/>
            <person name="Angelini C."/>
            <person name="Antonin V."/>
            <person name="Barry K.W."/>
            <person name="Bougher N.L."/>
            <person name="Buchanan P."/>
            <person name="Buyck B."/>
            <person name="Bense V."/>
            <person name="Catcheside P."/>
            <person name="Chovatia M."/>
            <person name="Cooper J."/>
            <person name="Damon W."/>
            <person name="Desjardin D."/>
            <person name="Finy P."/>
            <person name="Geml J."/>
            <person name="Haridas S."/>
            <person name="Hughes K."/>
            <person name="Justo A."/>
            <person name="Karasinski D."/>
            <person name="Kautmanova I."/>
            <person name="Kiss B."/>
            <person name="Kocsube S."/>
            <person name="Kotiranta H."/>
            <person name="LaButti K.M."/>
            <person name="Lechner B.E."/>
            <person name="Liimatainen K."/>
            <person name="Lipzen A."/>
            <person name="Lukacs Z."/>
            <person name="Mihaltcheva S."/>
            <person name="Morgado L.N."/>
            <person name="Niskanen T."/>
            <person name="Noordeloos M.E."/>
            <person name="Ohm R.A."/>
            <person name="Ortiz-Santana B."/>
            <person name="Ovrebo C."/>
            <person name="Racz N."/>
            <person name="Riley R."/>
            <person name="Savchenko A."/>
            <person name="Shiryaev A."/>
            <person name="Soop K."/>
            <person name="Spirin V."/>
            <person name="Szebenyi C."/>
            <person name="Tomsovsky M."/>
            <person name="Tulloss R.E."/>
            <person name="Uehling J."/>
            <person name="Grigoriev I.V."/>
            <person name="Vagvolgyi C."/>
            <person name="Papp T."/>
            <person name="Martin F.M."/>
            <person name="Miettinen O."/>
            <person name="Hibbett D.S."/>
            <person name="Nagy L.G."/>
        </authorList>
    </citation>
    <scope>NUCLEOTIDE SEQUENCE [LARGE SCALE GENOMIC DNA]</scope>
    <source>
        <strain evidence="1 2">NL-1719</strain>
    </source>
</reference>